<dbReference type="GO" id="GO:0008662">
    <property type="term" value="F:1-phosphofructokinase activity"/>
    <property type="evidence" value="ECO:0007669"/>
    <property type="project" value="UniProtKB-EC"/>
</dbReference>
<reference evidence="9" key="1">
    <citation type="journal article" date="2019" name="Int. J. Syst. Evol. Microbiol.">
        <title>The Global Catalogue of Microorganisms (GCM) 10K type strain sequencing project: providing services to taxonomists for standard genome sequencing and annotation.</title>
        <authorList>
            <consortium name="The Broad Institute Genomics Platform"/>
            <consortium name="The Broad Institute Genome Sequencing Center for Infectious Disease"/>
            <person name="Wu L."/>
            <person name="Ma J."/>
        </authorList>
    </citation>
    <scope>NUCLEOTIDE SEQUENCE [LARGE SCALE GENOMIC DNA]</scope>
    <source>
        <strain evidence="9">CCUG 57263</strain>
    </source>
</reference>
<dbReference type="InterPro" id="IPR029056">
    <property type="entry name" value="Ribokinase-like"/>
</dbReference>
<evidence type="ECO:0000256" key="5">
    <source>
        <dbReference type="ARBA" id="ARBA00022840"/>
    </source>
</evidence>
<keyword evidence="3 6" id="KW-0547">Nucleotide-binding</keyword>
<evidence type="ECO:0000256" key="6">
    <source>
        <dbReference type="PIRNR" id="PIRNR000535"/>
    </source>
</evidence>
<dbReference type="SUPFAM" id="SSF53613">
    <property type="entry name" value="Ribokinase-like"/>
    <property type="match status" value="1"/>
</dbReference>
<sequence>MITTVTLNAAIDKTYYVDRFELGKVTRVPKMHALPGGKGINVARVIHLLGESSLATGFIAGSNGRFIEKKLTEQGISHDFVTIEGESRICLNIIDRSSGESTEILEQGPTAAQMDQTAMEAKVKELAERSGILCFSGSLLAGVPTDFYARLIATAKSAGAKVFLDTSGDALLAGIEAVPYFIKPNEDEVAKIIGHPLEKESDLYDSVQGLMERGIACVVVSLGENGSLAGVEGQLYRVKAPRIEAVNTVGCGDSFVAGMAVGVARGLPVEECLRLATASGSANALTEEAGNVRLDDVQRLLAEVSIELL</sequence>
<proteinExistence type="inferred from homology"/>
<dbReference type="InterPro" id="IPR017583">
    <property type="entry name" value="Tagatose/fructose_Pkinase"/>
</dbReference>
<dbReference type="InterPro" id="IPR022463">
    <property type="entry name" value="1-PFruKinase"/>
</dbReference>
<protein>
    <recommendedName>
        <fullName evidence="6">Tagatose-6-phosphate kinase</fullName>
        <ecNumber evidence="6">2.7.1.144</ecNumber>
    </recommendedName>
</protein>
<evidence type="ECO:0000313" key="9">
    <source>
        <dbReference type="Proteomes" id="UP001597120"/>
    </source>
</evidence>
<gene>
    <name evidence="8" type="primary">pfkB</name>
    <name evidence="8" type="ORF">ACFQ03_12630</name>
</gene>
<keyword evidence="5 6" id="KW-0067">ATP-binding</keyword>
<dbReference type="EMBL" id="JBHTIU010000039">
    <property type="protein sequence ID" value="MFD0869999.1"/>
    <property type="molecule type" value="Genomic_DNA"/>
</dbReference>
<evidence type="ECO:0000256" key="1">
    <source>
        <dbReference type="ARBA" id="ARBA00005380"/>
    </source>
</evidence>
<feature type="domain" description="Carbohydrate kinase PfkB" evidence="7">
    <location>
        <begin position="6"/>
        <end position="291"/>
    </location>
</feature>
<organism evidence="8 9">
    <name type="scientific">Paenibacillus residui</name>
    <dbReference type="NCBI Taxonomy" id="629724"/>
    <lineage>
        <taxon>Bacteria</taxon>
        <taxon>Bacillati</taxon>
        <taxon>Bacillota</taxon>
        <taxon>Bacilli</taxon>
        <taxon>Bacillales</taxon>
        <taxon>Paenibacillaceae</taxon>
        <taxon>Paenibacillus</taxon>
    </lineage>
</organism>
<dbReference type="RefSeq" id="WP_379288473.1">
    <property type="nucleotide sequence ID" value="NZ_JBHTIU010000039.1"/>
</dbReference>
<dbReference type="EC" id="2.7.1.144" evidence="6"/>
<name>A0ABW3DBN6_9BACL</name>
<dbReference type="CDD" id="cd01164">
    <property type="entry name" value="FruK_PfkB_like"/>
    <property type="match status" value="1"/>
</dbReference>
<dbReference type="PANTHER" id="PTHR46566:SF2">
    <property type="entry name" value="ATP-DEPENDENT 6-PHOSPHOFRUCTOKINASE ISOZYME 2"/>
    <property type="match status" value="1"/>
</dbReference>
<dbReference type="NCBIfam" id="TIGR03828">
    <property type="entry name" value="pfkB"/>
    <property type="match status" value="1"/>
</dbReference>
<keyword evidence="2 6" id="KW-0808">Transferase</keyword>
<comment type="caution">
    <text evidence="8">The sequence shown here is derived from an EMBL/GenBank/DDBJ whole genome shotgun (WGS) entry which is preliminary data.</text>
</comment>
<dbReference type="Gene3D" id="3.40.1190.20">
    <property type="match status" value="1"/>
</dbReference>
<evidence type="ECO:0000256" key="4">
    <source>
        <dbReference type="ARBA" id="ARBA00022777"/>
    </source>
</evidence>
<dbReference type="PANTHER" id="PTHR46566">
    <property type="entry name" value="1-PHOSPHOFRUCTOKINASE-RELATED"/>
    <property type="match status" value="1"/>
</dbReference>
<evidence type="ECO:0000259" key="7">
    <source>
        <dbReference type="Pfam" id="PF00294"/>
    </source>
</evidence>
<evidence type="ECO:0000256" key="2">
    <source>
        <dbReference type="ARBA" id="ARBA00022679"/>
    </source>
</evidence>
<keyword evidence="9" id="KW-1185">Reference proteome</keyword>
<dbReference type="InterPro" id="IPR011611">
    <property type="entry name" value="PfkB_dom"/>
</dbReference>
<dbReference type="NCBIfam" id="TIGR03168">
    <property type="entry name" value="1-PFK"/>
    <property type="match status" value="1"/>
</dbReference>
<dbReference type="Pfam" id="PF00294">
    <property type="entry name" value="PfkB"/>
    <property type="match status" value="1"/>
</dbReference>
<comment type="similarity">
    <text evidence="6">Belongs to the carbohydrate kinase PfkB family. LacC subfamily.</text>
</comment>
<evidence type="ECO:0000313" key="8">
    <source>
        <dbReference type="EMBL" id="MFD0869999.1"/>
    </source>
</evidence>
<keyword evidence="4" id="KW-0418">Kinase</keyword>
<comment type="pathway">
    <text evidence="6">Carbohydrate metabolism; D-tagatose 6-phosphate degradation; D-glyceraldehyde 3-phosphate and glycerone phosphate from D-tagatose 6-phosphate: step 1/2.</text>
</comment>
<comment type="similarity">
    <text evidence="1">Belongs to the carbohydrate kinase pfkB family.</text>
</comment>
<dbReference type="Proteomes" id="UP001597120">
    <property type="component" value="Unassembled WGS sequence"/>
</dbReference>
<comment type="catalytic activity">
    <reaction evidence="6">
        <text>D-tagatofuranose 6-phosphate + ATP = D-tagatofuranose 1,6-bisphosphate + ADP + H(+)</text>
        <dbReference type="Rhea" id="RHEA:12420"/>
        <dbReference type="ChEBI" id="CHEBI:15378"/>
        <dbReference type="ChEBI" id="CHEBI:30616"/>
        <dbReference type="ChEBI" id="CHEBI:58694"/>
        <dbReference type="ChEBI" id="CHEBI:58695"/>
        <dbReference type="ChEBI" id="CHEBI:456216"/>
        <dbReference type="EC" id="2.7.1.144"/>
    </reaction>
</comment>
<evidence type="ECO:0000256" key="3">
    <source>
        <dbReference type="ARBA" id="ARBA00022741"/>
    </source>
</evidence>
<dbReference type="PIRSF" id="PIRSF000535">
    <property type="entry name" value="1PFK/6PFK/LacC"/>
    <property type="match status" value="1"/>
</dbReference>
<accession>A0ABW3DBN6</accession>
<keyword evidence="6" id="KW-0423">Lactose metabolism</keyword>